<evidence type="ECO:0000256" key="2">
    <source>
        <dbReference type="ARBA" id="ARBA00022679"/>
    </source>
</evidence>
<dbReference type="EMBL" id="CAJHNJ030000012">
    <property type="protein sequence ID" value="CAG9110870.1"/>
    <property type="molecule type" value="Genomic_DNA"/>
</dbReference>
<dbReference type="InterPro" id="IPR055135">
    <property type="entry name" value="PRMT_dom"/>
</dbReference>
<dbReference type="AlphaFoldDB" id="A0A8S4E686"/>
<keyword evidence="3 4" id="KW-0949">S-adenosyl-L-methionine</keyword>
<organism evidence="6 7">
    <name type="scientific">Plutella xylostella</name>
    <name type="common">Diamondback moth</name>
    <name type="synonym">Plutella maculipennis</name>
    <dbReference type="NCBI Taxonomy" id="51655"/>
    <lineage>
        <taxon>Eukaryota</taxon>
        <taxon>Metazoa</taxon>
        <taxon>Ecdysozoa</taxon>
        <taxon>Arthropoda</taxon>
        <taxon>Hexapoda</taxon>
        <taxon>Insecta</taxon>
        <taxon>Pterygota</taxon>
        <taxon>Neoptera</taxon>
        <taxon>Endopterygota</taxon>
        <taxon>Lepidoptera</taxon>
        <taxon>Glossata</taxon>
        <taxon>Ditrysia</taxon>
        <taxon>Yponomeutoidea</taxon>
        <taxon>Plutellidae</taxon>
        <taxon>Plutella</taxon>
    </lineage>
</organism>
<dbReference type="Proteomes" id="UP000653454">
    <property type="component" value="Unassembled WGS sequence"/>
</dbReference>
<evidence type="ECO:0000259" key="5">
    <source>
        <dbReference type="Pfam" id="PF22528"/>
    </source>
</evidence>
<dbReference type="PANTHER" id="PTHR11006:SF60">
    <property type="entry name" value="PROTEIN ARGININE N-METHYLTRANSFERASE 9"/>
    <property type="match status" value="1"/>
</dbReference>
<dbReference type="PROSITE" id="PS51678">
    <property type="entry name" value="SAM_MT_PRMT"/>
    <property type="match status" value="1"/>
</dbReference>
<evidence type="ECO:0000256" key="3">
    <source>
        <dbReference type="ARBA" id="ARBA00022691"/>
    </source>
</evidence>
<feature type="domain" description="Protein arginine N-methyltransferase" evidence="5">
    <location>
        <begin position="322"/>
        <end position="425"/>
    </location>
</feature>
<dbReference type="CDD" id="cd02440">
    <property type="entry name" value="AdoMet_MTases"/>
    <property type="match status" value="1"/>
</dbReference>
<dbReference type="Pfam" id="PF06325">
    <property type="entry name" value="PrmA"/>
    <property type="match status" value="1"/>
</dbReference>
<dbReference type="Pfam" id="PF22528">
    <property type="entry name" value="PRMT_C"/>
    <property type="match status" value="1"/>
</dbReference>
<comment type="caution">
    <text evidence="6">The sequence shown here is derived from an EMBL/GenBank/DDBJ whole genome shotgun (WGS) entry which is preliminary data.</text>
</comment>
<dbReference type="PANTHER" id="PTHR11006">
    <property type="entry name" value="PROTEIN ARGININE N-METHYLTRANSFERASE"/>
    <property type="match status" value="1"/>
</dbReference>
<reference evidence="6" key="1">
    <citation type="submission" date="2020-11" db="EMBL/GenBank/DDBJ databases">
        <authorList>
            <person name="Whiteford S."/>
        </authorList>
    </citation>
    <scope>NUCLEOTIDE SEQUENCE</scope>
</reference>
<name>A0A8S4E686_PLUXY</name>
<accession>A0A8S4E686</accession>
<dbReference type="Gene3D" id="1.25.40.10">
    <property type="entry name" value="Tetratricopeptide repeat domain"/>
    <property type="match status" value="1"/>
</dbReference>
<evidence type="ECO:0000256" key="4">
    <source>
        <dbReference type="PROSITE-ProRule" id="PRU01015"/>
    </source>
</evidence>
<dbReference type="SUPFAM" id="SSF53335">
    <property type="entry name" value="S-adenosyl-L-methionine-dependent methyltransferases"/>
    <property type="match status" value="1"/>
</dbReference>
<evidence type="ECO:0000313" key="6">
    <source>
        <dbReference type="EMBL" id="CAG9110870.1"/>
    </source>
</evidence>
<evidence type="ECO:0000256" key="1">
    <source>
        <dbReference type="ARBA" id="ARBA00022603"/>
    </source>
</evidence>
<dbReference type="GO" id="GO:0016274">
    <property type="term" value="F:protein-arginine N-methyltransferase activity"/>
    <property type="evidence" value="ECO:0007669"/>
    <property type="project" value="InterPro"/>
</dbReference>
<gene>
    <name evidence="6" type="ORF">PLXY2_LOCUS4388</name>
</gene>
<dbReference type="GO" id="GO:0032259">
    <property type="term" value="P:methylation"/>
    <property type="evidence" value="ECO:0007669"/>
    <property type="project" value="UniProtKB-KW"/>
</dbReference>
<dbReference type="SUPFAM" id="SSF48452">
    <property type="entry name" value="TPR-like"/>
    <property type="match status" value="1"/>
</dbReference>
<sequence>MAENGDNSRSRKYTKLARQLAAGGCYAKAYDMYISAFNKFPDLKTSLEAEFRLLLSKLNALLFETNKIAEIFFYFEHTLAVYPDNIYILNDLGKYLYKFGFYKEACTHFQRALAIDSGYVGAEKNLNSVKNFLVDRWHFRMLNDKIRNEAYRKAIKAVLKHKKDSIIDIGTGTGLLSIYASECEPVAITAIDSNEYMASIASEILKENNINGIVLIPKLSTKLQQQDIGGKKSLIINELYDAGLFGEGVLQTLIHAWENLITNDGHIIPGKAEFYVAGAKCSCLNMKYQLSLPAKQALNITKYKVHSNRGLNEPYDCDDVHMIKGLTYMTEPKSIIKVDFSCVESMKEILYRELPFEVLLRAKERGEIDVLVGWFNLYLTENITITTNPTSHNRANAWQQAIFCDFIPREVEKNEDIPVKFSCTEGKLTLLQDAKLDIRRITDEMLHFLNDACYMKMIQECIGAVCIYLGQTAEISNIAVVDLSPFPVIGMLMMKRGACSLICQAKTTEDRKFIRSVFSINKVPRAKVRVIIEDKLNHKAFKDQKFNLIVGNILELGGDLNTDRKELTNQLQKTNLLPGGLFLPFKIELHAQIINSHWLDVNNCVYDENVSEYKLIETGTIISTNRANSFIDAIAFLANPKMPMLRGQIANILSCVDVDSNFKLVIDTDA</sequence>
<proteinExistence type="predicted"/>
<keyword evidence="2 4" id="KW-0808">Transferase</keyword>
<evidence type="ECO:0000313" key="7">
    <source>
        <dbReference type="Proteomes" id="UP000653454"/>
    </source>
</evidence>
<keyword evidence="1 4" id="KW-0489">Methyltransferase</keyword>
<dbReference type="Gene3D" id="2.70.160.11">
    <property type="entry name" value="Hnrnp arginine n-methyltransferase1"/>
    <property type="match status" value="1"/>
</dbReference>
<keyword evidence="7" id="KW-1185">Reference proteome</keyword>
<dbReference type="Gene3D" id="3.40.50.150">
    <property type="entry name" value="Vaccinia Virus protein VP39"/>
    <property type="match status" value="1"/>
</dbReference>
<dbReference type="GO" id="GO:0005634">
    <property type="term" value="C:nucleus"/>
    <property type="evidence" value="ECO:0007669"/>
    <property type="project" value="TreeGrafter"/>
</dbReference>
<dbReference type="GO" id="GO:0042054">
    <property type="term" value="F:histone methyltransferase activity"/>
    <property type="evidence" value="ECO:0007669"/>
    <property type="project" value="TreeGrafter"/>
</dbReference>
<dbReference type="InterPro" id="IPR025799">
    <property type="entry name" value="Arg_MeTrfase"/>
</dbReference>
<dbReference type="InterPro" id="IPR011990">
    <property type="entry name" value="TPR-like_helical_dom_sf"/>
</dbReference>
<protein>
    <submittedName>
        <fullName evidence="6">(diamondback moth) hypothetical protein</fullName>
    </submittedName>
</protein>
<dbReference type="InterPro" id="IPR029063">
    <property type="entry name" value="SAM-dependent_MTases_sf"/>
</dbReference>